<feature type="non-terminal residue" evidence="3">
    <location>
        <position position="104"/>
    </location>
</feature>
<dbReference type="Gene3D" id="2.40.50.140">
    <property type="entry name" value="Nucleic acid-binding proteins"/>
    <property type="match status" value="1"/>
</dbReference>
<feature type="region of interest" description="Disordered" evidence="2">
    <location>
        <begin position="81"/>
        <end position="104"/>
    </location>
</feature>
<evidence type="ECO:0008006" key="4">
    <source>
        <dbReference type="Google" id="ProtNLM"/>
    </source>
</evidence>
<evidence type="ECO:0000256" key="1">
    <source>
        <dbReference type="ARBA" id="ARBA00022722"/>
    </source>
</evidence>
<name>A0A383EY39_9ZZZZ</name>
<dbReference type="PANTHER" id="PTHR30001:SF1">
    <property type="entry name" value="RIBONUCLEASE E_G-LIKE PROTEIN, CHLOROPLASTIC"/>
    <property type="match status" value="1"/>
</dbReference>
<dbReference type="PANTHER" id="PTHR30001">
    <property type="entry name" value="RIBONUCLEASE"/>
    <property type="match status" value="1"/>
</dbReference>
<reference evidence="3" key="1">
    <citation type="submission" date="2018-05" db="EMBL/GenBank/DDBJ databases">
        <authorList>
            <person name="Lanie J.A."/>
            <person name="Ng W.-L."/>
            <person name="Kazmierczak K.M."/>
            <person name="Andrzejewski T.M."/>
            <person name="Davidsen T.M."/>
            <person name="Wayne K.J."/>
            <person name="Tettelin H."/>
            <person name="Glass J.I."/>
            <person name="Rusch D."/>
            <person name="Podicherti R."/>
            <person name="Tsui H.-C.T."/>
            <person name="Winkler M.E."/>
        </authorList>
    </citation>
    <scope>NUCLEOTIDE SEQUENCE</scope>
</reference>
<dbReference type="InterPro" id="IPR012340">
    <property type="entry name" value="NA-bd_OB-fold"/>
</dbReference>
<dbReference type="AlphaFoldDB" id="A0A383EY39"/>
<proteinExistence type="predicted"/>
<dbReference type="EMBL" id="UINC01229477">
    <property type="protein sequence ID" value="SVE61200.1"/>
    <property type="molecule type" value="Genomic_DNA"/>
</dbReference>
<organism evidence="3">
    <name type="scientific">marine metagenome</name>
    <dbReference type="NCBI Taxonomy" id="408172"/>
    <lineage>
        <taxon>unclassified sequences</taxon>
        <taxon>metagenomes</taxon>
        <taxon>ecological metagenomes</taxon>
    </lineage>
</organism>
<dbReference type="GO" id="GO:0004540">
    <property type="term" value="F:RNA nuclease activity"/>
    <property type="evidence" value="ECO:0007669"/>
    <property type="project" value="InterPro"/>
</dbReference>
<sequence>MSDIQKKILINVEDDETRIAVVHGSTLENLYIEQTHRTQTLGNAYCAKVVKVQPSFQAAFVDYGAARHGFLSLSDINPQLFKPSRPGKGRPSISQLLKNGQRIL</sequence>
<keyword evidence="1" id="KW-0540">Nuclease</keyword>
<accession>A0A383EY39</accession>
<dbReference type="GO" id="GO:0005737">
    <property type="term" value="C:cytoplasm"/>
    <property type="evidence" value="ECO:0007669"/>
    <property type="project" value="TreeGrafter"/>
</dbReference>
<protein>
    <recommendedName>
        <fullName evidence="4">S1 motif domain-containing protein</fullName>
    </recommendedName>
</protein>
<keyword evidence="1" id="KW-0378">Hydrolase</keyword>
<evidence type="ECO:0000256" key="2">
    <source>
        <dbReference type="SAM" id="MobiDB-lite"/>
    </source>
</evidence>
<dbReference type="GO" id="GO:0003723">
    <property type="term" value="F:RNA binding"/>
    <property type="evidence" value="ECO:0007669"/>
    <property type="project" value="InterPro"/>
</dbReference>
<dbReference type="SUPFAM" id="SSF50249">
    <property type="entry name" value="Nucleic acid-binding proteins"/>
    <property type="match status" value="1"/>
</dbReference>
<evidence type="ECO:0000313" key="3">
    <source>
        <dbReference type="EMBL" id="SVE61200.1"/>
    </source>
</evidence>
<dbReference type="InterPro" id="IPR004659">
    <property type="entry name" value="RNase_E/G"/>
</dbReference>
<gene>
    <name evidence="3" type="ORF">METZ01_LOCUS514054</name>
</gene>
<dbReference type="GO" id="GO:0006364">
    <property type="term" value="P:rRNA processing"/>
    <property type="evidence" value="ECO:0007669"/>
    <property type="project" value="TreeGrafter"/>
</dbReference>